<organism evidence="4">
    <name type="scientific">marine metagenome</name>
    <dbReference type="NCBI Taxonomy" id="408172"/>
    <lineage>
        <taxon>unclassified sequences</taxon>
        <taxon>metagenomes</taxon>
        <taxon>ecological metagenomes</taxon>
    </lineage>
</organism>
<dbReference type="PANTHER" id="PTHR47708">
    <property type="match status" value="1"/>
</dbReference>
<evidence type="ECO:0000256" key="1">
    <source>
        <dbReference type="SAM" id="MobiDB-lite"/>
    </source>
</evidence>
<dbReference type="InterPro" id="IPR056362">
    <property type="entry name" value="AtuA-like_ferredoxin_dom"/>
</dbReference>
<feature type="domain" description="AtuA-like ferredoxin-fold" evidence="3">
    <location>
        <begin position="490"/>
        <end position="587"/>
    </location>
</feature>
<gene>
    <name evidence="4" type="ORF">METZ01_LOCUS2306</name>
</gene>
<protein>
    <recommendedName>
        <fullName evidence="5">Terpene utilization protein AtuA</fullName>
    </recommendedName>
</protein>
<evidence type="ECO:0000259" key="2">
    <source>
        <dbReference type="Pfam" id="PF07287"/>
    </source>
</evidence>
<proteinExistence type="predicted"/>
<dbReference type="InterPro" id="IPR010839">
    <property type="entry name" value="AtuA_N"/>
</dbReference>
<reference evidence="4" key="1">
    <citation type="submission" date="2018-05" db="EMBL/GenBank/DDBJ databases">
        <authorList>
            <person name="Lanie J.A."/>
            <person name="Ng W.-L."/>
            <person name="Kazmierczak K.M."/>
            <person name="Andrzejewski T.M."/>
            <person name="Davidsen T.M."/>
            <person name="Wayne K.J."/>
            <person name="Tettelin H."/>
            <person name="Glass J.I."/>
            <person name="Rusch D."/>
            <person name="Podicherti R."/>
            <person name="Tsui H.-C.T."/>
            <person name="Winkler M.E."/>
        </authorList>
    </citation>
    <scope>NUCLEOTIDE SEQUENCE</scope>
</reference>
<name>A0A381N4E4_9ZZZZ</name>
<feature type="region of interest" description="Disordered" evidence="1">
    <location>
        <begin position="456"/>
        <end position="482"/>
    </location>
</feature>
<feature type="compositionally biased region" description="Basic and acidic residues" evidence="1">
    <location>
        <begin position="466"/>
        <end position="482"/>
    </location>
</feature>
<dbReference type="AlphaFoldDB" id="A0A381N4E4"/>
<sequence length="595" mass="64665">MSKKIRIGGASGFWGDASLASAQLVSKGNVNYLVSDYLAEITMSIMARARAKNEKLGYATDFIQDLIAPNLSEIDRKGIKIISNAGGVNPLACAEIVENLISDAGVNLKVATILGDDLITRIEELSDQNYKEMYSREKFPEKDNILSVNAYLGAFPIASALNDGADIIITGRSVDSAVTLGACIYEFGWSPDDLDKLAGGSLAGHILECGTQATGGNFTDWQEAIDNLANIGYPITEISEDGTFICSKPEDTGGLITKGTIAEQMLYEIGDPQAYILPDVVCDFSDVEIDSVGKDQVLVKNAKGYKAPENYKVSLTYKEGFRGGAMLTYYGIEADKKAEMFSKAAFERARQGLRKNNIADFTETSVEIIGNESQYGEHRSIDGSREVVAKIAAKHEDAVGIKILLREITGLGLSTPPGLSGFAGTRPKPSPVVRLFSFAIPKDEVQLKIITDGKGKDFKHKSKKSLKSEEVTRPQEPKIPKADQKEMTLVPLIQLAWGRSGDKGNKANIGIIARSEEYYPYICKILTEDLIKDRFSHFLEGNVERFLLPGSNSINFLLHDVLGGGGITSLRNDPQGKGYAQIILDTLIPVPKDLI</sequence>
<dbReference type="PANTHER" id="PTHR47708:SF2">
    <property type="entry name" value="SI:CH73-132F6.5"/>
    <property type="match status" value="1"/>
</dbReference>
<dbReference type="Pfam" id="PF23544">
    <property type="entry name" value="AtuA_ferredoxin"/>
    <property type="match status" value="1"/>
</dbReference>
<evidence type="ECO:0000313" key="4">
    <source>
        <dbReference type="EMBL" id="SUZ49452.1"/>
    </source>
</evidence>
<evidence type="ECO:0008006" key="5">
    <source>
        <dbReference type="Google" id="ProtNLM"/>
    </source>
</evidence>
<dbReference type="EMBL" id="UINC01000117">
    <property type="protein sequence ID" value="SUZ49452.1"/>
    <property type="molecule type" value="Genomic_DNA"/>
</dbReference>
<dbReference type="Pfam" id="PF07287">
    <property type="entry name" value="AtuA"/>
    <property type="match status" value="1"/>
</dbReference>
<evidence type="ECO:0000259" key="3">
    <source>
        <dbReference type="Pfam" id="PF23544"/>
    </source>
</evidence>
<accession>A0A381N4E4</accession>
<feature type="domain" description="Acyclic terpene utilisation N-terminal" evidence="2">
    <location>
        <begin position="5"/>
        <end position="448"/>
    </location>
</feature>